<organism evidence="1 2">
    <name type="scientific">Cryobacterium melibiosiphilum</name>
    <dbReference type="NCBI Taxonomy" id="995039"/>
    <lineage>
        <taxon>Bacteria</taxon>
        <taxon>Bacillati</taxon>
        <taxon>Actinomycetota</taxon>
        <taxon>Actinomycetes</taxon>
        <taxon>Micrococcales</taxon>
        <taxon>Microbacteriaceae</taxon>
        <taxon>Cryobacterium</taxon>
    </lineage>
</organism>
<dbReference type="RefSeq" id="WP_119972041.1">
    <property type="nucleotide sequence ID" value="NZ_JBHSQA010000020.1"/>
</dbReference>
<proteinExistence type="predicted"/>
<dbReference type="AlphaFoldDB" id="A0A3A5MJK8"/>
<evidence type="ECO:0000313" key="2">
    <source>
        <dbReference type="Proteomes" id="UP000272015"/>
    </source>
</evidence>
<name>A0A3A5MJK8_9MICO</name>
<dbReference type="EMBL" id="QZVS01000061">
    <property type="protein sequence ID" value="RJT90340.1"/>
    <property type="molecule type" value="Genomic_DNA"/>
</dbReference>
<keyword evidence="2" id="KW-1185">Reference proteome</keyword>
<reference evidence="1 2" key="1">
    <citation type="submission" date="2018-09" db="EMBL/GenBank/DDBJ databases">
        <title>Novel species of Cryobacterium.</title>
        <authorList>
            <person name="Liu Q."/>
            <person name="Xin Y.-H."/>
        </authorList>
    </citation>
    <scope>NUCLEOTIDE SEQUENCE [LARGE SCALE GENOMIC DNA]</scope>
    <source>
        <strain evidence="1 2">Hh39</strain>
    </source>
</reference>
<evidence type="ECO:0000313" key="1">
    <source>
        <dbReference type="EMBL" id="RJT90340.1"/>
    </source>
</evidence>
<dbReference type="Proteomes" id="UP000272015">
    <property type="component" value="Unassembled WGS sequence"/>
</dbReference>
<gene>
    <name evidence="1" type="ORF">D6T64_04125</name>
</gene>
<comment type="caution">
    <text evidence="1">The sequence shown here is derived from an EMBL/GenBank/DDBJ whole genome shotgun (WGS) entry which is preliminary data.</text>
</comment>
<sequence>MIDLDCIGIESTNWAAERVRELHPLPARSLSEMPSKESDKWLGELHEHIEGCLGVIGALRRPGRAWVDVQLASGR</sequence>
<accession>A0A3A5MJK8</accession>
<dbReference type="OrthoDB" id="9928216at2"/>
<protein>
    <submittedName>
        <fullName evidence="1">Uncharacterized protein</fullName>
    </submittedName>
</protein>